<accession>A0A1R3X530</accession>
<dbReference type="STRING" id="1317125.SAMN05444128_1507"/>
<evidence type="ECO:0000313" key="2">
    <source>
        <dbReference type="EMBL" id="SIT85225.1"/>
    </source>
</evidence>
<feature type="chain" id="PRO_5012367921" description="3D (Asp-Asp-Asp) domain-containing protein" evidence="1">
    <location>
        <begin position="23"/>
        <end position="190"/>
    </location>
</feature>
<evidence type="ECO:0000313" key="3">
    <source>
        <dbReference type="Proteomes" id="UP000187181"/>
    </source>
</evidence>
<proteinExistence type="predicted"/>
<keyword evidence="3" id="KW-1185">Reference proteome</keyword>
<dbReference type="CDD" id="cd22784">
    <property type="entry name" value="DPBB_MltA_YuiC-like"/>
    <property type="match status" value="1"/>
</dbReference>
<organism evidence="2 3">
    <name type="scientific">Pontibacter indicus</name>
    <dbReference type="NCBI Taxonomy" id="1317125"/>
    <lineage>
        <taxon>Bacteria</taxon>
        <taxon>Pseudomonadati</taxon>
        <taxon>Bacteroidota</taxon>
        <taxon>Cytophagia</taxon>
        <taxon>Cytophagales</taxon>
        <taxon>Hymenobacteraceae</taxon>
        <taxon>Pontibacter</taxon>
    </lineage>
</organism>
<keyword evidence="1" id="KW-0732">Signal</keyword>
<name>A0A1R3X530_9BACT</name>
<dbReference type="AlphaFoldDB" id="A0A1R3X530"/>
<feature type="signal peptide" evidence="1">
    <location>
        <begin position="1"/>
        <end position="22"/>
    </location>
</feature>
<sequence>MFRVKMLAVVISIFVTFFDEMAVTEPENSNPPNEVKQQELISPRIIEKVQKYPDYPPYPETFTVTATVYYPEKNQTDRNPLITADGSRINPKNPKQHRWIALSRDMLARWGGDIQYGDTVWLRGVSDDLDGQYIVRDTMNRRFTNRVDILVGRKDNIYGRWDNVKIARSEFPDESEFDFQPSYYGFAMRD</sequence>
<reference evidence="3" key="1">
    <citation type="submission" date="2017-01" db="EMBL/GenBank/DDBJ databases">
        <authorList>
            <person name="Varghese N."/>
            <person name="Submissions S."/>
        </authorList>
    </citation>
    <scope>NUCLEOTIDE SEQUENCE [LARGE SCALE GENOMIC DNA]</scope>
    <source>
        <strain evidence="3">LP100</strain>
    </source>
</reference>
<evidence type="ECO:0000256" key="1">
    <source>
        <dbReference type="SAM" id="SignalP"/>
    </source>
</evidence>
<evidence type="ECO:0008006" key="4">
    <source>
        <dbReference type="Google" id="ProtNLM"/>
    </source>
</evidence>
<dbReference type="EMBL" id="FTPP01000001">
    <property type="protein sequence ID" value="SIT85225.1"/>
    <property type="molecule type" value="Genomic_DNA"/>
</dbReference>
<protein>
    <recommendedName>
        <fullName evidence="4">3D (Asp-Asp-Asp) domain-containing protein</fullName>
    </recommendedName>
</protein>
<dbReference type="Proteomes" id="UP000187181">
    <property type="component" value="Unassembled WGS sequence"/>
</dbReference>
<gene>
    <name evidence="2" type="ORF">SAMN05444128_1507</name>
</gene>